<dbReference type="EMBL" id="JARBHB010000011">
    <property type="protein sequence ID" value="KAJ8872282.1"/>
    <property type="molecule type" value="Genomic_DNA"/>
</dbReference>
<proteinExistence type="predicted"/>
<gene>
    <name evidence="1" type="ORF">PR048_025884</name>
</gene>
<organism evidence="1 2">
    <name type="scientific">Dryococelus australis</name>
    <dbReference type="NCBI Taxonomy" id="614101"/>
    <lineage>
        <taxon>Eukaryota</taxon>
        <taxon>Metazoa</taxon>
        <taxon>Ecdysozoa</taxon>
        <taxon>Arthropoda</taxon>
        <taxon>Hexapoda</taxon>
        <taxon>Insecta</taxon>
        <taxon>Pterygota</taxon>
        <taxon>Neoptera</taxon>
        <taxon>Polyneoptera</taxon>
        <taxon>Phasmatodea</taxon>
        <taxon>Verophasmatodea</taxon>
        <taxon>Anareolatae</taxon>
        <taxon>Phasmatidae</taxon>
        <taxon>Eurycanthinae</taxon>
        <taxon>Dryococelus</taxon>
    </lineage>
</organism>
<evidence type="ECO:0000313" key="2">
    <source>
        <dbReference type="Proteomes" id="UP001159363"/>
    </source>
</evidence>
<keyword evidence="2" id="KW-1185">Reference proteome</keyword>
<evidence type="ECO:0000313" key="1">
    <source>
        <dbReference type="EMBL" id="KAJ8872282.1"/>
    </source>
</evidence>
<evidence type="ECO:0008006" key="3">
    <source>
        <dbReference type="Google" id="ProtNLM"/>
    </source>
</evidence>
<comment type="caution">
    <text evidence="1">The sequence shown here is derived from an EMBL/GenBank/DDBJ whole genome shotgun (WGS) entry which is preliminary data.</text>
</comment>
<reference evidence="1 2" key="1">
    <citation type="submission" date="2023-02" db="EMBL/GenBank/DDBJ databases">
        <title>LHISI_Scaffold_Assembly.</title>
        <authorList>
            <person name="Stuart O.P."/>
            <person name="Cleave R."/>
            <person name="Magrath M.J.L."/>
            <person name="Mikheyev A.S."/>
        </authorList>
    </citation>
    <scope>NUCLEOTIDE SEQUENCE [LARGE SCALE GENOMIC DNA]</scope>
    <source>
        <strain evidence="1">Daus_M_001</strain>
        <tissue evidence="1">Leg muscle</tissue>
    </source>
</reference>
<sequence length="225" mass="24492">MFRHGDWLCAASEIGLPYVWNNHIARGDWAEVVAVARLTRTHATFLLVLASPSNSCRAAQQVYSGSRAKNSAPVFTNVYLTCRPPVAQSIGAPPIWGAGGSGFESRGAAVVQWLDYSPPTKAIRVRFPAGLLHDFRMRDSCRTMSLVDGFSRGSPVPSFRRCFTLALNTSMLRAAQISHPAVPGVRSGACVGVVASQLRAARQLQLYYLISRRALRHSSPRSTGH</sequence>
<dbReference type="Proteomes" id="UP001159363">
    <property type="component" value="Chromosome 10"/>
</dbReference>
<accession>A0ABQ9GJT3</accession>
<protein>
    <recommendedName>
        <fullName evidence="3">TIR domain-containing protein</fullName>
    </recommendedName>
</protein>
<name>A0ABQ9GJT3_9NEOP</name>